<dbReference type="EMBL" id="BK014843">
    <property type="protein sequence ID" value="DAD78414.1"/>
    <property type="molecule type" value="Genomic_DNA"/>
</dbReference>
<dbReference type="Gene3D" id="3.40.50.300">
    <property type="entry name" value="P-loop containing nucleotide triphosphate hydrolases"/>
    <property type="match status" value="1"/>
</dbReference>
<name>A0A8S5M855_9CAUD</name>
<dbReference type="PANTHER" id="PTHR30050:SF8">
    <property type="entry name" value="PRIMOSOMAL PROTEIN DNAI"/>
    <property type="match status" value="1"/>
</dbReference>
<dbReference type="Pfam" id="PF01695">
    <property type="entry name" value="IstB_IS21"/>
    <property type="match status" value="1"/>
</dbReference>
<dbReference type="PANTHER" id="PTHR30050">
    <property type="entry name" value="CHROMOSOMAL REPLICATION INITIATOR PROTEIN DNAA"/>
    <property type="match status" value="1"/>
</dbReference>
<evidence type="ECO:0000259" key="1">
    <source>
        <dbReference type="Pfam" id="PF01695"/>
    </source>
</evidence>
<sequence>MPPHIIEKAKEAAKRTLEDIDVRMFLEQYDLTEDADFIQRNMSRFREYIKVRDTDEWYSANLKIYDHNVMVEYIPRNERLAFRLMSGHSMVAKAHYDATTESFRDATVGKEDQDLYNAKAYAYIKRFIDAYAQGQYSKGMWLVGAMGIGKTHLMGAFANRLVAKNISVRFLSMNQLIKDCHEKIKYNSADLDSFLRNIKTNSEVLIFDDLGTEPITNWSLKTVIYDIFDYRMNNKLPTFVTSNLTIMDYINQVRQGKDVIPMDATRLEERLTKLMTEVQMGGNNRRKDD</sequence>
<keyword evidence="2" id="KW-0347">Helicase</keyword>
<keyword evidence="2" id="KW-0067">ATP-binding</keyword>
<dbReference type="InterPro" id="IPR002611">
    <property type="entry name" value="IstB_ATP-bd"/>
</dbReference>
<feature type="domain" description="IstB-like ATP-binding" evidence="1">
    <location>
        <begin position="140"/>
        <end position="287"/>
    </location>
</feature>
<dbReference type="GO" id="GO:0004386">
    <property type="term" value="F:helicase activity"/>
    <property type="evidence" value="ECO:0007669"/>
    <property type="project" value="UniProtKB-KW"/>
</dbReference>
<dbReference type="InterPro" id="IPR027417">
    <property type="entry name" value="P-loop_NTPase"/>
</dbReference>
<proteinExistence type="predicted"/>
<reference evidence="2" key="1">
    <citation type="journal article" date="2021" name="Proc. Natl. Acad. Sci. U.S.A.">
        <title>A Catalog of Tens of Thousands of Viruses from Human Metagenomes Reveals Hidden Associations with Chronic Diseases.</title>
        <authorList>
            <person name="Tisza M.J."/>
            <person name="Buck C.B."/>
        </authorList>
    </citation>
    <scope>NUCLEOTIDE SEQUENCE</scope>
    <source>
        <strain evidence="2">Ctg5k4</strain>
    </source>
</reference>
<accession>A0A8S5M855</accession>
<keyword evidence="2" id="KW-0378">Hydrolase</keyword>
<keyword evidence="2" id="KW-0547">Nucleotide-binding</keyword>
<protein>
    <submittedName>
        <fullName evidence="2">Replicative helicase</fullName>
    </submittedName>
</protein>
<dbReference type="SUPFAM" id="SSF52540">
    <property type="entry name" value="P-loop containing nucleoside triphosphate hydrolases"/>
    <property type="match status" value="1"/>
</dbReference>
<dbReference type="GO" id="GO:0005524">
    <property type="term" value="F:ATP binding"/>
    <property type="evidence" value="ECO:0007669"/>
    <property type="project" value="InterPro"/>
</dbReference>
<dbReference type="GO" id="GO:0006260">
    <property type="term" value="P:DNA replication"/>
    <property type="evidence" value="ECO:0007669"/>
    <property type="project" value="TreeGrafter"/>
</dbReference>
<evidence type="ECO:0000313" key="2">
    <source>
        <dbReference type="EMBL" id="DAD78414.1"/>
    </source>
</evidence>
<organism evidence="2">
    <name type="scientific">Siphoviridae sp. ctg5k4</name>
    <dbReference type="NCBI Taxonomy" id="2826418"/>
    <lineage>
        <taxon>Viruses</taxon>
        <taxon>Duplodnaviria</taxon>
        <taxon>Heunggongvirae</taxon>
        <taxon>Uroviricota</taxon>
        <taxon>Caudoviricetes</taxon>
    </lineage>
</organism>